<sequence>MKKETEKYLRNLLITLLMGVICFIIMMISFEIIEEIIFFDYNAQNYPISIYSLFWIFFGLLSIFFLFISAWNMVLWDYEQRNKYINSKDKYLTNLEKSIDADLKIIKIFTKENKE</sequence>
<keyword evidence="1" id="KW-1133">Transmembrane helix</keyword>
<organism evidence="2">
    <name type="scientific">marine sediment metagenome</name>
    <dbReference type="NCBI Taxonomy" id="412755"/>
    <lineage>
        <taxon>unclassified sequences</taxon>
        <taxon>metagenomes</taxon>
        <taxon>ecological metagenomes</taxon>
    </lineage>
</organism>
<comment type="caution">
    <text evidence="2">The sequence shown here is derived from an EMBL/GenBank/DDBJ whole genome shotgun (WGS) entry which is preliminary data.</text>
</comment>
<name>A0A0F9EHW3_9ZZZZ</name>
<protein>
    <submittedName>
        <fullName evidence="2">Uncharacterized protein</fullName>
    </submittedName>
</protein>
<reference evidence="2" key="1">
    <citation type="journal article" date="2015" name="Nature">
        <title>Complex archaea that bridge the gap between prokaryotes and eukaryotes.</title>
        <authorList>
            <person name="Spang A."/>
            <person name="Saw J.H."/>
            <person name="Jorgensen S.L."/>
            <person name="Zaremba-Niedzwiedzka K."/>
            <person name="Martijn J."/>
            <person name="Lind A.E."/>
            <person name="van Eijk R."/>
            <person name="Schleper C."/>
            <person name="Guy L."/>
            <person name="Ettema T.J."/>
        </authorList>
    </citation>
    <scope>NUCLEOTIDE SEQUENCE</scope>
</reference>
<accession>A0A0F9EHW3</accession>
<evidence type="ECO:0000256" key="1">
    <source>
        <dbReference type="SAM" id="Phobius"/>
    </source>
</evidence>
<keyword evidence="1" id="KW-0812">Transmembrane</keyword>
<dbReference type="AlphaFoldDB" id="A0A0F9EHW3"/>
<keyword evidence="1" id="KW-0472">Membrane</keyword>
<gene>
    <name evidence="2" type="ORF">LCGC14_2073580</name>
</gene>
<evidence type="ECO:0000313" key="2">
    <source>
        <dbReference type="EMBL" id="KKL73569.1"/>
    </source>
</evidence>
<feature type="transmembrane region" description="Helical" evidence="1">
    <location>
        <begin position="12"/>
        <end position="33"/>
    </location>
</feature>
<dbReference type="EMBL" id="LAZR01024919">
    <property type="protein sequence ID" value="KKL73569.1"/>
    <property type="molecule type" value="Genomic_DNA"/>
</dbReference>
<proteinExistence type="predicted"/>
<feature type="transmembrane region" description="Helical" evidence="1">
    <location>
        <begin position="53"/>
        <end position="75"/>
    </location>
</feature>